<dbReference type="Proteomes" id="UP001176961">
    <property type="component" value="Unassembled WGS sequence"/>
</dbReference>
<comment type="caution">
    <text evidence="1">The sequence shown here is derived from an EMBL/GenBank/DDBJ whole genome shotgun (WGS) entry which is preliminary data.</text>
</comment>
<gene>
    <name evidence="1" type="ORF">CYNAS_LOCUS9724</name>
</gene>
<evidence type="ECO:0000313" key="1">
    <source>
        <dbReference type="EMBL" id="CAJ0597741.1"/>
    </source>
</evidence>
<dbReference type="EMBL" id="CATQJL010000223">
    <property type="protein sequence ID" value="CAJ0597741.1"/>
    <property type="molecule type" value="Genomic_DNA"/>
</dbReference>
<organism evidence="1 2">
    <name type="scientific">Cylicocyclus nassatus</name>
    <name type="common">Nematode worm</name>
    <dbReference type="NCBI Taxonomy" id="53992"/>
    <lineage>
        <taxon>Eukaryota</taxon>
        <taxon>Metazoa</taxon>
        <taxon>Ecdysozoa</taxon>
        <taxon>Nematoda</taxon>
        <taxon>Chromadorea</taxon>
        <taxon>Rhabditida</taxon>
        <taxon>Rhabditina</taxon>
        <taxon>Rhabditomorpha</taxon>
        <taxon>Strongyloidea</taxon>
        <taxon>Strongylidae</taxon>
        <taxon>Cylicocyclus</taxon>
    </lineage>
</organism>
<protein>
    <submittedName>
        <fullName evidence="1">Uncharacterized protein</fullName>
    </submittedName>
</protein>
<proteinExistence type="predicted"/>
<sequence length="129" mass="14518">MKKAGAASYDAYSRITTLVDDTVSSARRLLQSLGNEEECNDYESDAQQQIITQARFADRTASKTISNALPLLGLRSIHDIYRSLDKKKIMVTRTYQAKQEISDDLAKELEILEKPSIQPTVRGENVIRV</sequence>
<dbReference type="AlphaFoldDB" id="A0AA36M4P3"/>
<name>A0AA36M4P3_CYLNA</name>
<keyword evidence="2" id="KW-1185">Reference proteome</keyword>
<evidence type="ECO:0000313" key="2">
    <source>
        <dbReference type="Proteomes" id="UP001176961"/>
    </source>
</evidence>
<reference evidence="1" key="1">
    <citation type="submission" date="2023-07" db="EMBL/GenBank/DDBJ databases">
        <authorList>
            <consortium name="CYATHOMIX"/>
        </authorList>
    </citation>
    <scope>NUCLEOTIDE SEQUENCE</scope>
    <source>
        <strain evidence="1">N/A</strain>
    </source>
</reference>
<accession>A0AA36M4P3</accession>